<feature type="transmembrane region" description="Helical" evidence="9">
    <location>
        <begin position="362"/>
        <end position="385"/>
    </location>
</feature>
<dbReference type="InterPro" id="IPR046342">
    <property type="entry name" value="CBS_dom_sf"/>
</dbReference>
<dbReference type="STRING" id="930128.SAMN05192532_103196"/>
<dbReference type="OrthoDB" id="9790355at2"/>
<evidence type="ECO:0000256" key="7">
    <source>
        <dbReference type="ARBA" id="ARBA00023136"/>
    </source>
</evidence>
<name>A0A1I2CTR3_9BACI</name>
<evidence type="ECO:0000256" key="9">
    <source>
        <dbReference type="RuleBase" id="RU362011"/>
    </source>
</evidence>
<reference evidence="11 12" key="1">
    <citation type="submission" date="2016-10" db="EMBL/GenBank/DDBJ databases">
        <authorList>
            <person name="de Groot N.N."/>
        </authorList>
    </citation>
    <scope>NUCLEOTIDE SEQUENCE [LARGE SCALE GENOMIC DNA]</scope>
    <source>
        <strain evidence="11 12">DSM 23995</strain>
    </source>
</reference>
<comment type="function">
    <text evidence="9">Acts as a magnesium transporter.</text>
</comment>
<dbReference type="InterPro" id="IPR036739">
    <property type="entry name" value="SLC41_membr_dom_sf"/>
</dbReference>
<dbReference type="RefSeq" id="WP_091660362.1">
    <property type="nucleotide sequence ID" value="NZ_FONT01000003.1"/>
</dbReference>
<keyword evidence="6 9" id="KW-1133">Transmembrane helix</keyword>
<evidence type="ECO:0000256" key="6">
    <source>
        <dbReference type="ARBA" id="ARBA00022989"/>
    </source>
</evidence>
<dbReference type="EMBL" id="FONT01000003">
    <property type="protein sequence ID" value="SFE71648.1"/>
    <property type="molecule type" value="Genomic_DNA"/>
</dbReference>
<dbReference type="GO" id="GO:0015095">
    <property type="term" value="F:magnesium ion transmembrane transporter activity"/>
    <property type="evidence" value="ECO:0007669"/>
    <property type="project" value="UniProtKB-UniRule"/>
</dbReference>
<feature type="transmembrane region" description="Helical" evidence="9">
    <location>
        <begin position="391"/>
        <end position="415"/>
    </location>
</feature>
<dbReference type="Pfam" id="PF03448">
    <property type="entry name" value="MgtE_N"/>
    <property type="match status" value="1"/>
</dbReference>
<dbReference type="GO" id="GO:0046872">
    <property type="term" value="F:metal ion binding"/>
    <property type="evidence" value="ECO:0007669"/>
    <property type="project" value="UniProtKB-KW"/>
</dbReference>
<dbReference type="Gene3D" id="3.10.580.10">
    <property type="entry name" value="CBS-domain"/>
    <property type="match status" value="1"/>
</dbReference>
<comment type="subcellular location">
    <subcellularLocation>
        <location evidence="9">Cell membrane</location>
        <topology evidence="9">Multi-pass membrane protein</topology>
    </subcellularLocation>
    <subcellularLocation>
        <location evidence="1">Membrane</location>
        <topology evidence="1">Multi-pass membrane protein</topology>
    </subcellularLocation>
</comment>
<dbReference type="SUPFAM" id="SSF161093">
    <property type="entry name" value="MgtE membrane domain-like"/>
    <property type="match status" value="1"/>
</dbReference>
<dbReference type="NCBIfam" id="TIGR00400">
    <property type="entry name" value="mgtE"/>
    <property type="match status" value="1"/>
</dbReference>
<comment type="subunit">
    <text evidence="9">Homodimer.</text>
</comment>
<keyword evidence="5 9" id="KW-0460">Magnesium</keyword>
<dbReference type="Proteomes" id="UP000199516">
    <property type="component" value="Unassembled WGS sequence"/>
</dbReference>
<keyword evidence="3 9" id="KW-0813">Transport</keyword>
<dbReference type="Gene3D" id="1.25.60.10">
    <property type="entry name" value="MgtE N-terminal domain-like"/>
    <property type="match status" value="1"/>
</dbReference>
<keyword evidence="8" id="KW-0129">CBS domain</keyword>
<dbReference type="SMART" id="SM00116">
    <property type="entry name" value="CBS"/>
    <property type="match status" value="2"/>
</dbReference>
<gene>
    <name evidence="11" type="ORF">SAMN05192532_103196</name>
</gene>
<dbReference type="Pfam" id="PF01769">
    <property type="entry name" value="MgtE"/>
    <property type="match status" value="1"/>
</dbReference>
<dbReference type="InterPro" id="IPR006667">
    <property type="entry name" value="SLC41_membr_dom"/>
</dbReference>
<sequence>MVKLNEQTREEYMNQVMAAAMKGNIDEFRFLFLELHPADQTDVFLHLEENERKQVYEFLSPEEFAEIFEGMEIEEQLEIVSELNGHYAAEMFNNMYADDVADFFNELPADQSAEILQAMNKEEAEDVKELLTYEEGTAGSIMTKEFISIKMSDTVGDVIQQLRREGPGAETIYYLYVVNDIGGLVGVTSIRDLITSSDDEVIENIMSTQIVSVHVTTDQEEVALLIQKYDFFAAPVVTEHNILVGIVTVDDVLDVLEEEADEDIGEITASRGSTDMTLTSAQAALRRAPWIILLMFFGLFTAEVIGRFEETLQTVVLLAAFIPMIMGSAGNTGTQSLAVSVRALATGSLEKRGLWKTIVREFSTGLLIGLMSGAVITLLLTIFYGDSLLGLIVGLSIVFSLGTASVVGSTVPLAINKLKLDPAIASGPFITTLNDIVSLLIYFTVATTFLQYL</sequence>
<dbReference type="Gene3D" id="1.10.357.20">
    <property type="entry name" value="SLC41 divalent cation transporters, integral membrane domain"/>
    <property type="match status" value="1"/>
</dbReference>
<protein>
    <recommendedName>
        <fullName evidence="9">Magnesium transporter MgtE</fullName>
    </recommendedName>
</protein>
<feature type="transmembrane region" description="Helical" evidence="9">
    <location>
        <begin position="290"/>
        <end position="308"/>
    </location>
</feature>
<keyword evidence="9" id="KW-1003">Cell membrane</keyword>
<comment type="similarity">
    <text evidence="2 9">Belongs to the SLC41A transporter family.</text>
</comment>
<dbReference type="Pfam" id="PF00571">
    <property type="entry name" value="CBS"/>
    <property type="match status" value="2"/>
</dbReference>
<keyword evidence="7 9" id="KW-0472">Membrane</keyword>
<proteinExistence type="inferred from homology"/>
<evidence type="ECO:0000256" key="5">
    <source>
        <dbReference type="ARBA" id="ARBA00022842"/>
    </source>
</evidence>
<organism evidence="11 12">
    <name type="scientific">Alteribacillus iranensis</name>
    <dbReference type="NCBI Taxonomy" id="930128"/>
    <lineage>
        <taxon>Bacteria</taxon>
        <taxon>Bacillati</taxon>
        <taxon>Bacillota</taxon>
        <taxon>Bacilli</taxon>
        <taxon>Bacillales</taxon>
        <taxon>Bacillaceae</taxon>
        <taxon>Alteribacillus</taxon>
    </lineage>
</organism>
<dbReference type="GO" id="GO:0005886">
    <property type="term" value="C:plasma membrane"/>
    <property type="evidence" value="ECO:0007669"/>
    <property type="project" value="UniProtKB-SubCell"/>
</dbReference>
<evidence type="ECO:0000256" key="2">
    <source>
        <dbReference type="ARBA" id="ARBA00009749"/>
    </source>
</evidence>
<dbReference type="InterPro" id="IPR000644">
    <property type="entry name" value="CBS_dom"/>
</dbReference>
<evidence type="ECO:0000256" key="4">
    <source>
        <dbReference type="ARBA" id="ARBA00022692"/>
    </source>
</evidence>
<dbReference type="InterPro" id="IPR006668">
    <property type="entry name" value="Mg_transptr_MgtE_intracell_dom"/>
</dbReference>
<dbReference type="SUPFAM" id="SSF158791">
    <property type="entry name" value="MgtE N-terminal domain-like"/>
    <property type="match status" value="1"/>
</dbReference>
<dbReference type="SUPFAM" id="SSF54631">
    <property type="entry name" value="CBS-domain pair"/>
    <property type="match status" value="1"/>
</dbReference>
<accession>A0A1I2CTR3</accession>
<dbReference type="PANTHER" id="PTHR43773:SF1">
    <property type="entry name" value="MAGNESIUM TRANSPORTER MGTE"/>
    <property type="match status" value="1"/>
</dbReference>
<dbReference type="InterPro" id="IPR006669">
    <property type="entry name" value="MgtE_transporter"/>
</dbReference>
<keyword evidence="4 9" id="KW-0812">Transmembrane</keyword>
<evidence type="ECO:0000313" key="12">
    <source>
        <dbReference type="Proteomes" id="UP000199516"/>
    </source>
</evidence>
<feature type="transmembrane region" description="Helical" evidence="9">
    <location>
        <begin position="427"/>
        <end position="450"/>
    </location>
</feature>
<feature type="transmembrane region" description="Helical" evidence="9">
    <location>
        <begin position="314"/>
        <end position="341"/>
    </location>
</feature>
<keyword evidence="12" id="KW-1185">Reference proteome</keyword>
<evidence type="ECO:0000256" key="3">
    <source>
        <dbReference type="ARBA" id="ARBA00022448"/>
    </source>
</evidence>
<evidence type="ECO:0000256" key="1">
    <source>
        <dbReference type="ARBA" id="ARBA00004141"/>
    </source>
</evidence>
<dbReference type="CDD" id="cd04606">
    <property type="entry name" value="CBS_pair_Mg_transporter"/>
    <property type="match status" value="1"/>
</dbReference>
<dbReference type="PROSITE" id="PS51371">
    <property type="entry name" value="CBS"/>
    <property type="match status" value="2"/>
</dbReference>
<evidence type="ECO:0000256" key="8">
    <source>
        <dbReference type="PROSITE-ProRule" id="PRU00703"/>
    </source>
</evidence>
<dbReference type="InterPro" id="IPR038076">
    <property type="entry name" value="MgtE_N_sf"/>
</dbReference>
<keyword evidence="9" id="KW-0479">Metal-binding</keyword>
<evidence type="ECO:0000313" key="11">
    <source>
        <dbReference type="EMBL" id="SFE71648.1"/>
    </source>
</evidence>
<dbReference type="PANTHER" id="PTHR43773">
    <property type="entry name" value="MAGNESIUM TRANSPORTER MGTE"/>
    <property type="match status" value="1"/>
</dbReference>
<feature type="domain" description="CBS" evidence="10">
    <location>
        <begin position="206"/>
        <end position="262"/>
    </location>
</feature>
<dbReference type="SMART" id="SM00924">
    <property type="entry name" value="MgtE_N"/>
    <property type="match status" value="1"/>
</dbReference>
<feature type="domain" description="CBS" evidence="10">
    <location>
        <begin position="142"/>
        <end position="204"/>
    </location>
</feature>
<evidence type="ECO:0000259" key="10">
    <source>
        <dbReference type="PROSITE" id="PS51371"/>
    </source>
</evidence>
<dbReference type="AlphaFoldDB" id="A0A1I2CTR3"/>